<dbReference type="Pfam" id="PF24809">
    <property type="entry name" value="DUF7708"/>
    <property type="match status" value="1"/>
</dbReference>
<dbReference type="InterPro" id="IPR056125">
    <property type="entry name" value="DUF7708"/>
</dbReference>
<feature type="domain" description="DUF7779" evidence="3">
    <location>
        <begin position="499"/>
        <end position="588"/>
    </location>
</feature>
<dbReference type="InterPro" id="IPR019734">
    <property type="entry name" value="TPR_rpt"/>
</dbReference>
<evidence type="ECO:0000259" key="2">
    <source>
        <dbReference type="Pfam" id="PF24809"/>
    </source>
</evidence>
<comment type="caution">
    <text evidence="4">The sequence shown here is derived from an EMBL/GenBank/DDBJ whole genome shotgun (WGS) entry which is preliminary data.</text>
</comment>
<dbReference type="SMART" id="SM00028">
    <property type="entry name" value="TPR"/>
    <property type="match status" value="5"/>
</dbReference>
<dbReference type="SUPFAM" id="SSF48452">
    <property type="entry name" value="TPR-like"/>
    <property type="match status" value="1"/>
</dbReference>
<feature type="domain" description="Orc1-like AAA ATPase" evidence="1">
    <location>
        <begin position="239"/>
        <end position="374"/>
    </location>
</feature>
<organism evidence="4 5">
    <name type="scientific">Hortaea werneckii</name>
    <name type="common">Black yeast</name>
    <name type="synonym">Cladosporium werneckii</name>
    <dbReference type="NCBI Taxonomy" id="91943"/>
    <lineage>
        <taxon>Eukaryota</taxon>
        <taxon>Fungi</taxon>
        <taxon>Dikarya</taxon>
        <taxon>Ascomycota</taxon>
        <taxon>Pezizomycotina</taxon>
        <taxon>Dothideomycetes</taxon>
        <taxon>Dothideomycetidae</taxon>
        <taxon>Mycosphaerellales</taxon>
        <taxon>Teratosphaeriaceae</taxon>
        <taxon>Hortaea</taxon>
    </lineage>
</organism>
<dbReference type="InterPro" id="IPR027417">
    <property type="entry name" value="P-loop_NTPase"/>
</dbReference>
<dbReference type="PANTHER" id="PTHR35205:SF1">
    <property type="entry name" value="ZU5 DOMAIN-CONTAINING PROTEIN"/>
    <property type="match status" value="1"/>
</dbReference>
<evidence type="ECO:0000259" key="3">
    <source>
        <dbReference type="Pfam" id="PF25000"/>
    </source>
</evidence>
<sequence length="958" mass="106731">MPGPPSNLTSKALARFHEELGEDSIFQDISSPEEVLSAAKALEPLQRSASGTPGSLFRLESILGNINDFAAIFALGSGAEPRVTGAVWGSLKILLMLASTTNDTLGEVLNMLDEMSLTLPRFRSYEESLPMTPALERALTDVYAEITCFCARAVRFLRSAPHRFLVRAGWSQFDGDFRKTVKRLRTLSQRVDQEANTIRLKAETGRHVELVEAMESLGKSPESTEIETFHYVPYNRCKPFFGREAELASMDEELSSAPKHGSRCVLLHGLRGMGKSRLALEYIGQHRNDYGAIIWIPADNGVKVQQACAEVARQLQLVAIDESDALQAQRKVSSWLSSLGTPLPSSQGHFPKVVLIVVEKRWLLVLDNVDDSQVLEAAPPLGSLGSLIVTSRDPTIAFGATSSKIQLQPFDPSRGTEAILNLLGKASASDTERSFARGINEALGGLPLAITQISGFIAQQKLSMSVFVPLYERNAARINRRSVSGHQDEHILSTVWAIAIQTMASEPRHFQSLLAFFDPDKIQESILIEGIPYLQTDRLNFILDEIDFMDAKEPLLKRSLLQRDETDSSLSMHRLVQFAILESLSPQERTAILDNAVTILSHGFENSWNVVTTHQFKNWKHFDQRIAHVQALINRSRQFNIVFGDPTAFSELIFRCAWFFYEKELYALADSFIERGLEVLGPDHELSYASACTLRGLVQLDTQDAEKALCSFLKGLAVRERLLPAHDAFIASSLNAISLAYTELGKLAEAQETGNRAIQIRRETQSDRIGNSYSNMASTLLRMGKHEEAEAMLAQCPSLKDFTDETFLSSGNPRFAGDMILLGRIRVQQGRSDDAIRLISKALAFRQRTHGNHLKTCDTMQLLAQVLQLHTNYRSAITLWDQSESIAANLLAAVAYKIRARYRLAHCYKLVGEEDVSRVWKEKADAANIDYMSVRGRPAATPVALEEAYDDEVAWMLW</sequence>
<reference evidence="4 5" key="1">
    <citation type="journal article" date="2018" name="BMC Genomics">
        <title>Genomic evidence for intraspecific hybridization in a clonal and extremely halotolerant yeast.</title>
        <authorList>
            <person name="Gostincar C."/>
            <person name="Stajich J.E."/>
            <person name="Zupancic J."/>
            <person name="Zalar P."/>
            <person name="Gunde-Cimerman N."/>
        </authorList>
    </citation>
    <scope>NUCLEOTIDE SEQUENCE [LARGE SCALE GENOMIC DNA]</scope>
    <source>
        <strain evidence="4 5">EXF-562</strain>
    </source>
</reference>
<name>A0A3M7H0P4_HORWE</name>
<dbReference type="InterPro" id="IPR041664">
    <property type="entry name" value="AAA_16"/>
</dbReference>
<dbReference type="Gene3D" id="3.40.50.300">
    <property type="entry name" value="P-loop containing nucleotide triphosphate hydrolases"/>
    <property type="match status" value="1"/>
</dbReference>
<dbReference type="VEuPathDB" id="FungiDB:BTJ68_11005"/>
<gene>
    <name evidence="4" type="ORF">D0860_05370</name>
</gene>
<protein>
    <submittedName>
        <fullName evidence="4">Uncharacterized protein</fullName>
    </submittedName>
</protein>
<dbReference type="Proteomes" id="UP000280598">
    <property type="component" value="Unassembled WGS sequence"/>
</dbReference>
<proteinExistence type="predicted"/>
<evidence type="ECO:0000313" key="4">
    <source>
        <dbReference type="EMBL" id="RMZ06839.1"/>
    </source>
</evidence>
<feature type="domain" description="DUF7708" evidence="2">
    <location>
        <begin position="62"/>
        <end position="197"/>
    </location>
</feature>
<dbReference type="Pfam" id="PF13191">
    <property type="entry name" value="AAA_16"/>
    <property type="match status" value="1"/>
</dbReference>
<dbReference type="Pfam" id="PF13424">
    <property type="entry name" value="TPR_12"/>
    <property type="match status" value="2"/>
</dbReference>
<dbReference type="AlphaFoldDB" id="A0A3M7H0P4"/>
<dbReference type="PANTHER" id="PTHR35205">
    <property type="entry name" value="NB-ARC AND TPR DOMAIN PROTEIN"/>
    <property type="match status" value="1"/>
</dbReference>
<evidence type="ECO:0000313" key="5">
    <source>
        <dbReference type="Proteomes" id="UP000280598"/>
    </source>
</evidence>
<dbReference type="InterPro" id="IPR056681">
    <property type="entry name" value="DUF7779"/>
</dbReference>
<dbReference type="Gene3D" id="1.25.40.10">
    <property type="entry name" value="Tetratricopeptide repeat domain"/>
    <property type="match status" value="2"/>
</dbReference>
<dbReference type="SUPFAM" id="SSF52540">
    <property type="entry name" value="P-loop containing nucleoside triphosphate hydrolases"/>
    <property type="match status" value="1"/>
</dbReference>
<dbReference type="InterPro" id="IPR011990">
    <property type="entry name" value="TPR-like_helical_dom_sf"/>
</dbReference>
<evidence type="ECO:0000259" key="1">
    <source>
        <dbReference type="Pfam" id="PF13191"/>
    </source>
</evidence>
<dbReference type="EMBL" id="QWIS01000107">
    <property type="protein sequence ID" value="RMZ06839.1"/>
    <property type="molecule type" value="Genomic_DNA"/>
</dbReference>
<accession>A0A3M7H0P4</accession>
<dbReference type="Pfam" id="PF25000">
    <property type="entry name" value="DUF7779"/>
    <property type="match status" value="1"/>
</dbReference>
<dbReference type="GO" id="GO:0043531">
    <property type="term" value="F:ADP binding"/>
    <property type="evidence" value="ECO:0007669"/>
    <property type="project" value="InterPro"/>
</dbReference>
<dbReference type="PRINTS" id="PR00364">
    <property type="entry name" value="DISEASERSIST"/>
</dbReference>